<dbReference type="PANTHER" id="PTHR13100">
    <property type="entry name" value="CELL GROWTH-REGULATING NUCLEOLAR PROTEIN LYAR"/>
    <property type="match status" value="1"/>
</dbReference>
<keyword evidence="6" id="KW-0539">Nucleus</keyword>
<comment type="subcellular location">
    <subcellularLocation>
        <location evidence="1">Nucleus</location>
    </subcellularLocation>
</comment>
<evidence type="ECO:0000256" key="5">
    <source>
        <dbReference type="ARBA" id="ARBA00022833"/>
    </source>
</evidence>
<reference evidence="10" key="2">
    <citation type="submission" date="2024-10" db="UniProtKB">
        <authorList>
            <consortium name="EnsemblProtists"/>
        </authorList>
    </citation>
    <scope>IDENTIFICATION</scope>
</reference>
<dbReference type="Gene3D" id="3.30.1490.490">
    <property type="match status" value="1"/>
</dbReference>
<dbReference type="PaxDb" id="2903-EOD24439"/>
<keyword evidence="11" id="KW-1185">Reference proteome</keyword>
<dbReference type="GO" id="GO:0005730">
    <property type="term" value="C:nucleolus"/>
    <property type="evidence" value="ECO:0007669"/>
    <property type="project" value="TreeGrafter"/>
</dbReference>
<sequence>MVFFICETTNECIKKPKVEAHMRKHPNAWVFCCMDCGARFEGEAYKEHTSCMSEAQRYEGKFYVPKENKGEKKQQSWMESVLAALEAAPAASAGLKSYVDRLTQYDNLPRKKAKFVNFAKNSLNLKADREGIAEKLWALIEREEWGEPLASAGKKPVKWKKIVAKELTSAGGSMSLKALRKDCVAECIAQLTLALPRPKPLGSTEEQVLAHPSHGDRKRAELTEEFDREMPRFKRFLVDGGKVSFAPEGEAES</sequence>
<dbReference type="GO" id="GO:0000122">
    <property type="term" value="P:negative regulation of transcription by RNA polymerase II"/>
    <property type="evidence" value="ECO:0007669"/>
    <property type="project" value="TreeGrafter"/>
</dbReference>
<evidence type="ECO:0000256" key="8">
    <source>
        <dbReference type="SAM" id="MobiDB-lite"/>
    </source>
</evidence>
<dbReference type="AlphaFoldDB" id="A0A0D3JLQ4"/>
<evidence type="ECO:0000259" key="9">
    <source>
        <dbReference type="Pfam" id="PF08790"/>
    </source>
</evidence>
<dbReference type="PROSITE" id="PS51804">
    <property type="entry name" value="ZF_C2HC_LYAR"/>
    <property type="match status" value="1"/>
</dbReference>
<evidence type="ECO:0000313" key="10">
    <source>
        <dbReference type="EnsemblProtists" id="EOD24439"/>
    </source>
</evidence>
<dbReference type="GO" id="GO:0006364">
    <property type="term" value="P:rRNA processing"/>
    <property type="evidence" value="ECO:0007669"/>
    <property type="project" value="TreeGrafter"/>
</dbReference>
<evidence type="ECO:0000313" key="11">
    <source>
        <dbReference type="Proteomes" id="UP000013827"/>
    </source>
</evidence>
<dbReference type="Proteomes" id="UP000013827">
    <property type="component" value="Unassembled WGS sequence"/>
</dbReference>
<evidence type="ECO:0000256" key="7">
    <source>
        <dbReference type="PROSITE-ProRule" id="PRU01145"/>
    </source>
</evidence>
<evidence type="ECO:0000256" key="1">
    <source>
        <dbReference type="ARBA" id="ARBA00004123"/>
    </source>
</evidence>
<protein>
    <recommendedName>
        <fullName evidence="9">Zinc finger C2H2 LYAR-type domain-containing protein</fullName>
    </recommendedName>
</protein>
<name>A0A0D3JLQ4_EMIH1</name>
<dbReference type="eggNOG" id="KOG2186">
    <property type="taxonomic scope" value="Eukaryota"/>
</dbReference>
<proteinExistence type="predicted"/>
<keyword evidence="3" id="KW-0677">Repeat</keyword>
<feature type="domain" description="Zinc finger C2H2 LYAR-type" evidence="9">
    <location>
        <begin position="31"/>
        <end position="58"/>
    </location>
</feature>
<dbReference type="EnsemblProtists" id="EOD24439">
    <property type="protein sequence ID" value="EOD24439"/>
    <property type="gene ID" value="EMIHUDRAFT_238478"/>
</dbReference>
<evidence type="ECO:0000256" key="2">
    <source>
        <dbReference type="ARBA" id="ARBA00022723"/>
    </source>
</evidence>
<reference evidence="11" key="1">
    <citation type="journal article" date="2013" name="Nature">
        <title>Pan genome of the phytoplankton Emiliania underpins its global distribution.</title>
        <authorList>
            <person name="Read B.A."/>
            <person name="Kegel J."/>
            <person name="Klute M.J."/>
            <person name="Kuo A."/>
            <person name="Lefebvre S.C."/>
            <person name="Maumus F."/>
            <person name="Mayer C."/>
            <person name="Miller J."/>
            <person name="Monier A."/>
            <person name="Salamov A."/>
            <person name="Young J."/>
            <person name="Aguilar M."/>
            <person name="Claverie J.M."/>
            <person name="Frickenhaus S."/>
            <person name="Gonzalez K."/>
            <person name="Herman E.K."/>
            <person name="Lin Y.C."/>
            <person name="Napier J."/>
            <person name="Ogata H."/>
            <person name="Sarno A.F."/>
            <person name="Shmutz J."/>
            <person name="Schroeder D."/>
            <person name="de Vargas C."/>
            <person name="Verret F."/>
            <person name="von Dassow P."/>
            <person name="Valentin K."/>
            <person name="Van de Peer Y."/>
            <person name="Wheeler G."/>
            <person name="Dacks J.B."/>
            <person name="Delwiche C.F."/>
            <person name="Dyhrman S.T."/>
            <person name="Glockner G."/>
            <person name="John U."/>
            <person name="Richards T."/>
            <person name="Worden A.Z."/>
            <person name="Zhang X."/>
            <person name="Grigoriev I.V."/>
            <person name="Allen A.E."/>
            <person name="Bidle K."/>
            <person name="Borodovsky M."/>
            <person name="Bowler C."/>
            <person name="Brownlee C."/>
            <person name="Cock J.M."/>
            <person name="Elias M."/>
            <person name="Gladyshev V.N."/>
            <person name="Groth M."/>
            <person name="Guda C."/>
            <person name="Hadaegh A."/>
            <person name="Iglesias-Rodriguez M.D."/>
            <person name="Jenkins J."/>
            <person name="Jones B.M."/>
            <person name="Lawson T."/>
            <person name="Leese F."/>
            <person name="Lindquist E."/>
            <person name="Lobanov A."/>
            <person name="Lomsadze A."/>
            <person name="Malik S.B."/>
            <person name="Marsh M.E."/>
            <person name="Mackinder L."/>
            <person name="Mock T."/>
            <person name="Mueller-Roeber B."/>
            <person name="Pagarete A."/>
            <person name="Parker M."/>
            <person name="Probert I."/>
            <person name="Quesneville H."/>
            <person name="Raines C."/>
            <person name="Rensing S.A."/>
            <person name="Riano-Pachon D.M."/>
            <person name="Richier S."/>
            <person name="Rokitta S."/>
            <person name="Shiraiwa Y."/>
            <person name="Soanes D.M."/>
            <person name="van der Giezen M."/>
            <person name="Wahlund T.M."/>
            <person name="Williams B."/>
            <person name="Wilson W."/>
            <person name="Wolfe G."/>
            <person name="Wurch L.L."/>
        </authorList>
    </citation>
    <scope>NUCLEOTIDE SEQUENCE</scope>
</reference>
<keyword evidence="4 7" id="KW-0863">Zinc-finger</keyword>
<accession>A0A0D3JLQ4</accession>
<dbReference type="STRING" id="2903.R1EUA8"/>
<dbReference type="GO" id="GO:0008270">
    <property type="term" value="F:zinc ion binding"/>
    <property type="evidence" value="ECO:0007669"/>
    <property type="project" value="UniProtKB-KW"/>
</dbReference>
<dbReference type="InterPro" id="IPR014898">
    <property type="entry name" value="Znf_C2H2_LYAR"/>
</dbReference>
<dbReference type="GeneID" id="17269985"/>
<dbReference type="PANTHER" id="PTHR13100:SF10">
    <property type="entry name" value="CELL GROWTH-REGULATING NUCLEOLAR PROTEIN"/>
    <property type="match status" value="1"/>
</dbReference>
<keyword evidence="5" id="KW-0862">Zinc</keyword>
<feature type="region of interest" description="Disordered" evidence="8">
    <location>
        <begin position="200"/>
        <end position="221"/>
    </location>
</feature>
<dbReference type="SUPFAM" id="SSF57667">
    <property type="entry name" value="beta-beta-alpha zinc fingers"/>
    <property type="match status" value="1"/>
</dbReference>
<dbReference type="GO" id="GO:0003677">
    <property type="term" value="F:DNA binding"/>
    <property type="evidence" value="ECO:0007669"/>
    <property type="project" value="InterPro"/>
</dbReference>
<evidence type="ECO:0000256" key="6">
    <source>
        <dbReference type="ARBA" id="ARBA00023242"/>
    </source>
</evidence>
<dbReference type="RefSeq" id="XP_005776868.1">
    <property type="nucleotide sequence ID" value="XM_005776811.1"/>
</dbReference>
<dbReference type="Pfam" id="PF08790">
    <property type="entry name" value="zf-LYAR"/>
    <property type="match status" value="1"/>
</dbReference>
<dbReference type="KEGG" id="ehx:EMIHUDRAFT_238478"/>
<dbReference type="InterPro" id="IPR039999">
    <property type="entry name" value="LYAR"/>
</dbReference>
<dbReference type="InterPro" id="IPR036236">
    <property type="entry name" value="Znf_C2H2_sf"/>
</dbReference>
<dbReference type="HOGENOM" id="CLU_1100194_0_0_1"/>
<organism evidence="10 11">
    <name type="scientific">Emiliania huxleyi (strain CCMP1516)</name>
    <dbReference type="NCBI Taxonomy" id="280463"/>
    <lineage>
        <taxon>Eukaryota</taxon>
        <taxon>Haptista</taxon>
        <taxon>Haptophyta</taxon>
        <taxon>Prymnesiophyceae</taxon>
        <taxon>Isochrysidales</taxon>
        <taxon>Noelaerhabdaceae</taxon>
        <taxon>Emiliania</taxon>
    </lineage>
</organism>
<keyword evidence="2" id="KW-0479">Metal-binding</keyword>
<evidence type="ECO:0000256" key="3">
    <source>
        <dbReference type="ARBA" id="ARBA00022737"/>
    </source>
</evidence>
<evidence type="ECO:0000256" key="4">
    <source>
        <dbReference type="ARBA" id="ARBA00022771"/>
    </source>
</evidence>